<comment type="caution">
    <text evidence="2">The sequence shown here is derived from an EMBL/GenBank/DDBJ whole genome shotgun (WGS) entry which is preliminary data.</text>
</comment>
<sequence>MTWRRAENVVWVISGVAVAMTLALLIQGRQDRSVMLCVVISLGVRLFFDLTKRLAGPDGTRESMDTTHVTGRD</sequence>
<dbReference type="Proteomes" id="UP000317722">
    <property type="component" value="Unassembled WGS sequence"/>
</dbReference>
<proteinExistence type="predicted"/>
<dbReference type="EMBL" id="RCZM01000003">
    <property type="protein sequence ID" value="TPG17356.1"/>
    <property type="molecule type" value="Genomic_DNA"/>
</dbReference>
<reference evidence="2 3" key="1">
    <citation type="journal article" date="2019" name="Environ. Microbiol.">
        <title>Species interactions and distinct microbial communities in high Arctic permafrost affected cryosols are associated with the CH4 and CO2 gas fluxes.</title>
        <authorList>
            <person name="Altshuler I."/>
            <person name="Hamel J."/>
            <person name="Turney S."/>
            <person name="Magnuson E."/>
            <person name="Levesque R."/>
            <person name="Greer C."/>
            <person name="Whyte L.G."/>
        </authorList>
    </citation>
    <scope>NUCLEOTIDE SEQUENCE [LARGE SCALE GENOMIC DNA]</scope>
    <source>
        <strain evidence="2 3">S9.3A</strain>
    </source>
</reference>
<gene>
    <name evidence="2" type="ORF">EAH86_11520</name>
</gene>
<evidence type="ECO:0000256" key="1">
    <source>
        <dbReference type="SAM" id="Phobius"/>
    </source>
</evidence>
<organism evidence="2 3">
    <name type="scientific">Pedococcus bigeumensis</name>
    <dbReference type="NCBI Taxonomy" id="433644"/>
    <lineage>
        <taxon>Bacteria</taxon>
        <taxon>Bacillati</taxon>
        <taxon>Actinomycetota</taxon>
        <taxon>Actinomycetes</taxon>
        <taxon>Micrococcales</taxon>
        <taxon>Intrasporangiaceae</taxon>
        <taxon>Pedococcus</taxon>
    </lineage>
</organism>
<name>A0A502CZU5_9MICO</name>
<feature type="transmembrane region" description="Helical" evidence="1">
    <location>
        <begin position="9"/>
        <end position="26"/>
    </location>
</feature>
<evidence type="ECO:0000313" key="3">
    <source>
        <dbReference type="Proteomes" id="UP000317722"/>
    </source>
</evidence>
<keyword evidence="3" id="KW-1185">Reference proteome</keyword>
<protein>
    <submittedName>
        <fullName evidence="2">Uncharacterized protein</fullName>
    </submittedName>
</protein>
<dbReference type="AlphaFoldDB" id="A0A502CZU5"/>
<keyword evidence="1" id="KW-1133">Transmembrane helix</keyword>
<evidence type="ECO:0000313" key="2">
    <source>
        <dbReference type="EMBL" id="TPG17356.1"/>
    </source>
</evidence>
<keyword evidence="1" id="KW-0812">Transmembrane</keyword>
<accession>A0A502CZU5</accession>
<keyword evidence="1" id="KW-0472">Membrane</keyword>